<proteinExistence type="predicted"/>
<evidence type="ECO:0000313" key="2">
    <source>
        <dbReference type="Proteomes" id="UP000308600"/>
    </source>
</evidence>
<reference evidence="1 2" key="1">
    <citation type="journal article" date="2019" name="Nat. Ecol. Evol.">
        <title>Megaphylogeny resolves global patterns of mushroom evolution.</title>
        <authorList>
            <person name="Varga T."/>
            <person name="Krizsan K."/>
            <person name="Foldi C."/>
            <person name="Dima B."/>
            <person name="Sanchez-Garcia M."/>
            <person name="Sanchez-Ramirez S."/>
            <person name="Szollosi G.J."/>
            <person name="Szarkandi J.G."/>
            <person name="Papp V."/>
            <person name="Albert L."/>
            <person name="Andreopoulos W."/>
            <person name="Angelini C."/>
            <person name="Antonin V."/>
            <person name="Barry K.W."/>
            <person name="Bougher N.L."/>
            <person name="Buchanan P."/>
            <person name="Buyck B."/>
            <person name="Bense V."/>
            <person name="Catcheside P."/>
            <person name="Chovatia M."/>
            <person name="Cooper J."/>
            <person name="Damon W."/>
            <person name="Desjardin D."/>
            <person name="Finy P."/>
            <person name="Geml J."/>
            <person name="Haridas S."/>
            <person name="Hughes K."/>
            <person name="Justo A."/>
            <person name="Karasinski D."/>
            <person name="Kautmanova I."/>
            <person name="Kiss B."/>
            <person name="Kocsube S."/>
            <person name="Kotiranta H."/>
            <person name="LaButti K.M."/>
            <person name="Lechner B.E."/>
            <person name="Liimatainen K."/>
            <person name="Lipzen A."/>
            <person name="Lukacs Z."/>
            <person name="Mihaltcheva S."/>
            <person name="Morgado L.N."/>
            <person name="Niskanen T."/>
            <person name="Noordeloos M.E."/>
            <person name="Ohm R.A."/>
            <person name="Ortiz-Santana B."/>
            <person name="Ovrebo C."/>
            <person name="Racz N."/>
            <person name="Riley R."/>
            <person name="Savchenko A."/>
            <person name="Shiryaev A."/>
            <person name="Soop K."/>
            <person name="Spirin V."/>
            <person name="Szebenyi C."/>
            <person name="Tomsovsky M."/>
            <person name="Tulloss R.E."/>
            <person name="Uehling J."/>
            <person name="Grigoriev I.V."/>
            <person name="Vagvolgyi C."/>
            <person name="Papp T."/>
            <person name="Martin F.M."/>
            <person name="Miettinen O."/>
            <person name="Hibbett D.S."/>
            <person name="Nagy L.G."/>
        </authorList>
    </citation>
    <scope>NUCLEOTIDE SEQUENCE [LARGE SCALE GENOMIC DNA]</scope>
    <source>
        <strain evidence="1 2">NL-1719</strain>
    </source>
</reference>
<gene>
    <name evidence="1" type="ORF">BDN72DRAFT_830320</name>
</gene>
<sequence>MSDPRFARLKTDPRFRRPKKHRTKVAADTRFDAVFAQSEKPEQSARVDKYGRTLTKTKERDDLRRFYRLGNSDGDDESVPKAGPDYARGEVLLESSDEEQEKEETDDEGIVALGVDSTRPIPIPRDEQEIDLDETTVAALDAQVAAYNKVNPEPSTPEGGQRTNRLAVVNLDWDHVRAAHLFKVFSSLLSPTGKKLKRAAGNVALGKVLSVRVYPSEFGKERLAREEREGPPPEIFKKQPDLDVSQVNEKTVYELGDADANYNEGALRNYQLERLRYYYAIVTCDTEDAASHLYTELDGTELERSANVLDLSFVPDSMSFDTSFRDEAIEEKSTKPLDFVTDALRHSKVKLTWDNDDPERMQVTRRRFNQKELEDADFRAYIASSSSDSEGEADQTKNKKSLSRDKLRQLLLGQKDALPEGWGSDDEKDDVDMEITFTPGLSTHQTGEETTLDRYQRKIKEKRKKRKEVTKAEKPAPDDFFEADGTDGDSEAPASPPPRRRQPSEDGSEHALEPDHFDLKAILKAEKKKGRKAKKRKGKSIQGASQDLQEKFVLDVLDDRFKALHDDHNYAIDPSNPHYKPTKGMADLLNERKKRQTKGTDPQRGTRPIPSPDTSIHGLVERIKRKTQADTHYTGKRRKL</sequence>
<evidence type="ECO:0000313" key="1">
    <source>
        <dbReference type="EMBL" id="TFK77152.1"/>
    </source>
</evidence>
<keyword evidence="2" id="KW-1185">Reference proteome</keyword>
<accession>A0ACD3BJ17</accession>
<dbReference type="EMBL" id="ML208259">
    <property type="protein sequence ID" value="TFK77152.1"/>
    <property type="molecule type" value="Genomic_DNA"/>
</dbReference>
<protein>
    <submittedName>
        <fullName evidence="1">Uncharacterized protein</fullName>
    </submittedName>
</protein>
<dbReference type="Proteomes" id="UP000308600">
    <property type="component" value="Unassembled WGS sequence"/>
</dbReference>
<organism evidence="1 2">
    <name type="scientific">Pluteus cervinus</name>
    <dbReference type="NCBI Taxonomy" id="181527"/>
    <lineage>
        <taxon>Eukaryota</taxon>
        <taxon>Fungi</taxon>
        <taxon>Dikarya</taxon>
        <taxon>Basidiomycota</taxon>
        <taxon>Agaricomycotina</taxon>
        <taxon>Agaricomycetes</taxon>
        <taxon>Agaricomycetidae</taxon>
        <taxon>Agaricales</taxon>
        <taxon>Pluteineae</taxon>
        <taxon>Pluteaceae</taxon>
        <taxon>Pluteus</taxon>
    </lineage>
</organism>
<name>A0ACD3BJ17_9AGAR</name>